<dbReference type="AlphaFoldDB" id="A0A0A8XQA4"/>
<accession>A0A0A8XQA4</accession>
<sequence>MLHSFLPPLPQSQPCSLVPCKRTTHVSPDRWEI</sequence>
<organism evidence="1">
    <name type="scientific">Arundo donax</name>
    <name type="common">Giant reed</name>
    <name type="synonym">Donax arundinaceus</name>
    <dbReference type="NCBI Taxonomy" id="35708"/>
    <lineage>
        <taxon>Eukaryota</taxon>
        <taxon>Viridiplantae</taxon>
        <taxon>Streptophyta</taxon>
        <taxon>Embryophyta</taxon>
        <taxon>Tracheophyta</taxon>
        <taxon>Spermatophyta</taxon>
        <taxon>Magnoliopsida</taxon>
        <taxon>Liliopsida</taxon>
        <taxon>Poales</taxon>
        <taxon>Poaceae</taxon>
        <taxon>PACMAD clade</taxon>
        <taxon>Arundinoideae</taxon>
        <taxon>Arundineae</taxon>
        <taxon>Arundo</taxon>
    </lineage>
</organism>
<proteinExistence type="predicted"/>
<name>A0A0A8XQA4_ARUDO</name>
<reference evidence="1" key="1">
    <citation type="submission" date="2014-09" db="EMBL/GenBank/DDBJ databases">
        <authorList>
            <person name="Magalhaes I.L.F."/>
            <person name="Oliveira U."/>
            <person name="Santos F.R."/>
            <person name="Vidigal T.H.D.A."/>
            <person name="Brescovit A.D."/>
            <person name="Santos A.J."/>
        </authorList>
    </citation>
    <scope>NUCLEOTIDE SEQUENCE</scope>
    <source>
        <tissue evidence="1">Shoot tissue taken approximately 20 cm above the soil surface</tissue>
    </source>
</reference>
<protein>
    <submittedName>
        <fullName evidence="1">Uncharacterized protein</fullName>
    </submittedName>
</protein>
<evidence type="ECO:0000313" key="1">
    <source>
        <dbReference type="EMBL" id="JAD16024.1"/>
    </source>
</evidence>
<reference evidence="1" key="2">
    <citation type="journal article" date="2015" name="Data Brief">
        <title>Shoot transcriptome of the giant reed, Arundo donax.</title>
        <authorList>
            <person name="Barrero R.A."/>
            <person name="Guerrero F.D."/>
            <person name="Moolhuijzen P."/>
            <person name="Goolsby J.A."/>
            <person name="Tidwell J."/>
            <person name="Bellgard S.E."/>
            <person name="Bellgard M.I."/>
        </authorList>
    </citation>
    <scope>NUCLEOTIDE SEQUENCE</scope>
    <source>
        <tissue evidence="1">Shoot tissue taken approximately 20 cm above the soil surface</tissue>
    </source>
</reference>
<dbReference type="EMBL" id="GBRH01281871">
    <property type="protein sequence ID" value="JAD16024.1"/>
    <property type="molecule type" value="Transcribed_RNA"/>
</dbReference>